<keyword evidence="2" id="KW-1185">Reference proteome</keyword>
<gene>
    <name evidence="1" type="ORF">PVAP13_7NG149800</name>
</gene>
<evidence type="ECO:0000313" key="2">
    <source>
        <dbReference type="Proteomes" id="UP000823388"/>
    </source>
</evidence>
<dbReference type="InterPro" id="IPR044169">
    <property type="entry name" value="PI21"/>
</dbReference>
<dbReference type="GO" id="GO:1900150">
    <property type="term" value="P:regulation of defense response to fungus"/>
    <property type="evidence" value="ECO:0007669"/>
    <property type="project" value="InterPro"/>
</dbReference>
<protein>
    <submittedName>
        <fullName evidence="1">Uncharacterized protein</fullName>
    </submittedName>
</protein>
<dbReference type="EMBL" id="CM029050">
    <property type="protein sequence ID" value="KAG2565923.1"/>
    <property type="molecule type" value="Genomic_DNA"/>
</dbReference>
<dbReference type="PANTHER" id="PTHR47488">
    <property type="entry name" value="HEAVY METAL TRANSPORT/DETOXIFICATION SUPERFAMILY PROTEIN"/>
    <property type="match status" value="1"/>
</dbReference>
<organism evidence="1 2">
    <name type="scientific">Panicum virgatum</name>
    <name type="common">Blackwell switchgrass</name>
    <dbReference type="NCBI Taxonomy" id="38727"/>
    <lineage>
        <taxon>Eukaryota</taxon>
        <taxon>Viridiplantae</taxon>
        <taxon>Streptophyta</taxon>
        <taxon>Embryophyta</taxon>
        <taxon>Tracheophyta</taxon>
        <taxon>Spermatophyta</taxon>
        <taxon>Magnoliopsida</taxon>
        <taxon>Liliopsida</taxon>
        <taxon>Poales</taxon>
        <taxon>Poaceae</taxon>
        <taxon>PACMAD clade</taxon>
        <taxon>Panicoideae</taxon>
        <taxon>Panicodae</taxon>
        <taxon>Paniceae</taxon>
        <taxon>Panicinae</taxon>
        <taxon>Panicum</taxon>
        <taxon>Panicum sect. Hiantes</taxon>
    </lineage>
</organism>
<accession>A0A8T0PV99</accession>
<dbReference type="PANTHER" id="PTHR47488:SF22">
    <property type="entry name" value="HEAVY METAL-ASSOCIATED DOMAIN CONTAINING PROTEIN, EXPRESSED"/>
    <property type="match status" value="1"/>
</dbReference>
<proteinExistence type="predicted"/>
<name>A0A8T0PV99_PANVG</name>
<dbReference type="Proteomes" id="UP000823388">
    <property type="component" value="Chromosome 7N"/>
</dbReference>
<sequence length="242" mass="26455">MVTIAVNGRLAHACIIHVTCDVLVSINVTCDVLLHSCFADRGEFVIEKIVYENDKVLVSGPFDADKLSSKLCCKAGRIIKKIEVAKPPKNDPPKCPKKEPVTCTAIYPYPYPYPCPQPAWPCKPPKEEPKPKPEPPSCKMIYPDPYPYPCSQPWPCSCPSPHCVCQSKPAPPPPEPPKPPACQCQCPAWSPCYCSGGGMPACQRQCPAWLPCYCSGGYPPYMPPPTMLVCDDSPPYGACTIM</sequence>
<reference evidence="1" key="1">
    <citation type="submission" date="2020-05" db="EMBL/GenBank/DDBJ databases">
        <title>WGS assembly of Panicum virgatum.</title>
        <authorList>
            <person name="Lovell J.T."/>
            <person name="Jenkins J."/>
            <person name="Shu S."/>
            <person name="Juenger T.E."/>
            <person name="Schmutz J."/>
        </authorList>
    </citation>
    <scope>NUCLEOTIDE SEQUENCE</scope>
    <source>
        <strain evidence="1">AP13</strain>
    </source>
</reference>
<evidence type="ECO:0000313" key="1">
    <source>
        <dbReference type="EMBL" id="KAG2565923.1"/>
    </source>
</evidence>
<comment type="caution">
    <text evidence="1">The sequence shown here is derived from an EMBL/GenBank/DDBJ whole genome shotgun (WGS) entry which is preliminary data.</text>
</comment>
<dbReference type="AlphaFoldDB" id="A0A8T0PV99"/>